<dbReference type="Proteomes" id="UP000198609">
    <property type="component" value="Unassembled WGS sequence"/>
</dbReference>
<protein>
    <submittedName>
        <fullName evidence="2">Hemerythrin HHE cation binding domain-containing protein</fullName>
    </submittedName>
</protein>
<dbReference type="Gene3D" id="1.20.120.520">
    <property type="entry name" value="nmb1532 protein domain like"/>
    <property type="match status" value="1"/>
</dbReference>
<dbReference type="EMBL" id="FNST01000002">
    <property type="protein sequence ID" value="SED00631.1"/>
    <property type="molecule type" value="Genomic_DNA"/>
</dbReference>
<name>A0A1H4X711_STRMJ</name>
<evidence type="ECO:0000313" key="2">
    <source>
        <dbReference type="EMBL" id="SED00631.1"/>
    </source>
</evidence>
<reference evidence="3" key="1">
    <citation type="submission" date="2016-10" db="EMBL/GenBank/DDBJ databases">
        <authorList>
            <person name="Varghese N."/>
            <person name="Submissions S."/>
        </authorList>
    </citation>
    <scope>NUCLEOTIDE SEQUENCE [LARGE SCALE GENOMIC DNA]</scope>
    <source>
        <strain evidence="3">DSM 40318</strain>
    </source>
</reference>
<dbReference type="AlphaFoldDB" id="A0A1H4X711"/>
<sequence length="194" mass="21564">MTDGTQRHAADGMDDVVALLMRQHGEIRNLFDEVERVTGDDRRDAFRRLVRMLAVHETAEEEVVHPVARRSFDGGEGVVEDRLREEKQAKEKLSRLDGMDTADAGFLPLLRELRTEVMAHARAEERYEFVQLRRRTDAGQLAAMAKMVKAAEAMAPTHPHPGVETAAENIAAGPVAAVIDRARDSVRKAMGKDG</sequence>
<gene>
    <name evidence="2" type="ORF">SAMN04490356_6462</name>
</gene>
<evidence type="ECO:0000313" key="3">
    <source>
        <dbReference type="Proteomes" id="UP000198609"/>
    </source>
</evidence>
<evidence type="ECO:0000259" key="1">
    <source>
        <dbReference type="Pfam" id="PF01814"/>
    </source>
</evidence>
<dbReference type="PANTHER" id="PTHR35585:SF1">
    <property type="entry name" value="HHE DOMAIN PROTEIN (AFU_ORTHOLOGUE AFUA_4G00730)"/>
    <property type="match status" value="1"/>
</dbReference>
<proteinExistence type="predicted"/>
<keyword evidence="3" id="KW-1185">Reference proteome</keyword>
<feature type="domain" description="Hemerythrin-like" evidence="1">
    <location>
        <begin position="16"/>
        <end position="127"/>
    </location>
</feature>
<dbReference type="CDD" id="cd12108">
    <property type="entry name" value="Hr-like"/>
    <property type="match status" value="1"/>
</dbReference>
<dbReference type="PANTHER" id="PTHR35585">
    <property type="entry name" value="HHE DOMAIN PROTEIN (AFU_ORTHOLOGUE AFUA_4G00730)"/>
    <property type="match status" value="1"/>
</dbReference>
<accession>A0A1H4X711</accession>
<dbReference type="InterPro" id="IPR012312">
    <property type="entry name" value="Hemerythrin-like"/>
</dbReference>
<dbReference type="Pfam" id="PF01814">
    <property type="entry name" value="Hemerythrin"/>
    <property type="match status" value="1"/>
</dbReference>
<organism evidence="2 3">
    <name type="scientific">Streptomyces melanosporofaciens</name>
    <dbReference type="NCBI Taxonomy" id="67327"/>
    <lineage>
        <taxon>Bacteria</taxon>
        <taxon>Bacillati</taxon>
        <taxon>Actinomycetota</taxon>
        <taxon>Actinomycetes</taxon>
        <taxon>Kitasatosporales</taxon>
        <taxon>Streptomycetaceae</taxon>
        <taxon>Streptomyces</taxon>
        <taxon>Streptomyces violaceusniger group</taxon>
    </lineage>
</organism>